<protein>
    <submittedName>
        <fullName evidence="4">UDP-glucose 4-epimerase</fullName>
    </submittedName>
</protein>
<keyword evidence="1" id="KW-0521">NADP</keyword>
<dbReference type="Proteomes" id="UP000199093">
    <property type="component" value="Unassembled WGS sequence"/>
</dbReference>
<dbReference type="EMBL" id="FNEJ01000005">
    <property type="protein sequence ID" value="SDI47689.1"/>
    <property type="molecule type" value="Genomic_DNA"/>
</dbReference>
<dbReference type="RefSeq" id="WP_089845411.1">
    <property type="nucleotide sequence ID" value="NZ_FNEJ01000005.1"/>
</dbReference>
<dbReference type="PANTHER" id="PTHR43103:SF3">
    <property type="entry name" value="ADP-L-GLYCERO-D-MANNO-HEPTOSE-6-EPIMERASE"/>
    <property type="match status" value="1"/>
</dbReference>
<name>A0A1G8KWD3_9RHOB</name>
<dbReference type="STRING" id="555512.SAMN04487993_1005125"/>
<evidence type="ECO:0000256" key="2">
    <source>
        <dbReference type="ARBA" id="ARBA00023277"/>
    </source>
</evidence>
<evidence type="ECO:0000313" key="5">
    <source>
        <dbReference type="Proteomes" id="UP000199093"/>
    </source>
</evidence>
<dbReference type="Pfam" id="PF01370">
    <property type="entry name" value="Epimerase"/>
    <property type="match status" value="1"/>
</dbReference>
<proteinExistence type="predicted"/>
<dbReference type="InterPro" id="IPR001509">
    <property type="entry name" value="Epimerase_deHydtase"/>
</dbReference>
<evidence type="ECO:0000259" key="3">
    <source>
        <dbReference type="Pfam" id="PF01370"/>
    </source>
</evidence>
<dbReference type="SUPFAM" id="SSF51735">
    <property type="entry name" value="NAD(P)-binding Rossmann-fold domains"/>
    <property type="match status" value="1"/>
</dbReference>
<dbReference type="InterPro" id="IPR036291">
    <property type="entry name" value="NAD(P)-bd_dom_sf"/>
</dbReference>
<evidence type="ECO:0000256" key="1">
    <source>
        <dbReference type="ARBA" id="ARBA00022857"/>
    </source>
</evidence>
<dbReference type="Gene3D" id="3.40.50.720">
    <property type="entry name" value="NAD(P)-binding Rossmann-like Domain"/>
    <property type="match status" value="1"/>
</dbReference>
<dbReference type="OrthoDB" id="7209874at2"/>
<gene>
    <name evidence="4" type="ORF">SAMN04487993_1005125</name>
</gene>
<organism evidence="4 5">
    <name type="scientific">Salipiger marinus</name>
    <dbReference type="NCBI Taxonomy" id="555512"/>
    <lineage>
        <taxon>Bacteria</taxon>
        <taxon>Pseudomonadati</taxon>
        <taxon>Pseudomonadota</taxon>
        <taxon>Alphaproteobacteria</taxon>
        <taxon>Rhodobacterales</taxon>
        <taxon>Roseobacteraceae</taxon>
        <taxon>Salipiger</taxon>
    </lineage>
</organism>
<dbReference type="PANTHER" id="PTHR43103">
    <property type="entry name" value="NUCLEOSIDE-DIPHOSPHATE-SUGAR EPIMERASE"/>
    <property type="match status" value="1"/>
</dbReference>
<keyword evidence="2" id="KW-0119">Carbohydrate metabolism</keyword>
<dbReference type="AlphaFoldDB" id="A0A1G8KWD3"/>
<keyword evidence="5" id="KW-1185">Reference proteome</keyword>
<evidence type="ECO:0000313" key="4">
    <source>
        <dbReference type="EMBL" id="SDI47689.1"/>
    </source>
</evidence>
<dbReference type="CDD" id="cd08946">
    <property type="entry name" value="SDR_e"/>
    <property type="match status" value="1"/>
</dbReference>
<accession>A0A1G8KWD3</accession>
<reference evidence="4 5" key="1">
    <citation type="submission" date="2016-10" db="EMBL/GenBank/DDBJ databases">
        <authorList>
            <person name="de Groot N.N."/>
        </authorList>
    </citation>
    <scope>NUCLEOTIDE SEQUENCE [LARGE SCALE GENOMIC DNA]</scope>
    <source>
        <strain evidence="4 5">DSM 26424</strain>
    </source>
</reference>
<feature type="domain" description="NAD-dependent epimerase/dehydratase" evidence="3">
    <location>
        <begin position="3"/>
        <end position="229"/>
    </location>
</feature>
<sequence length="313" mass="32836">MHVLVTGAAGFVGAAICADLSARGVPVLALDRHPPRQILPGMTAVTADLRDPVALAAALRGRGLTHAIHAAALTPDAARETAEPDLILEINLLGAVRLLQAAAACGVGRLLQISSIAVYGTAAPEPDGRYHEDRSRPAPQSLYGISKLAAEMSLQRLAAPLGVALSVLRLGPIFGPFEQASDSRQVTSPHHQILMAARAGQPVTLPRAVPADWCYSRDAAAAIADLALHPGPLPDLLHVGAGRITDLPAWCAALAPHLPGLRWQVDAAAPSIRYGYDRDRPALATDRLATFVPRRPTPLPEAAADWLQHLAAP</sequence>